<name>A0ABP0Y4D5_9ROSI</name>
<feature type="compositionally biased region" description="Basic and acidic residues" evidence="1">
    <location>
        <begin position="79"/>
        <end position="88"/>
    </location>
</feature>
<feature type="region of interest" description="Disordered" evidence="1">
    <location>
        <begin position="73"/>
        <end position="110"/>
    </location>
</feature>
<dbReference type="EMBL" id="OZ021736">
    <property type="protein sequence ID" value="CAK9314575.1"/>
    <property type="molecule type" value="Genomic_DNA"/>
</dbReference>
<sequence>MRFNFYVELVRIKAGRFIEMTVREKEEKSNSSNAKIVEEMKKGNVEDEEEEINLRLKDMNIDQLEMRASNSRNQIEKVPINEESERPTKRSRITESTIKKEEEEEEEFDSSELGKDPLLVTEEILLKYYDFIDYIYHILKDDEQKGEEDLKIQWQKWSEILEKGKFLVKDVNRSLKLMTLEMEVIESIEDLEKQYRFRKAHIPNILSLLQDINSRIEFSTNFSLVSDIKNRRKVLPMCLRELERSRHELSEIIDVVQVLKQMDLKLDDDDDDDDEQTN</sequence>
<dbReference type="Proteomes" id="UP001642487">
    <property type="component" value="Chromosome 2"/>
</dbReference>
<protein>
    <submittedName>
        <fullName evidence="2">Uncharacterized protein</fullName>
    </submittedName>
</protein>
<organism evidence="2 3">
    <name type="scientific">Citrullus colocynthis</name>
    <name type="common">colocynth</name>
    <dbReference type="NCBI Taxonomy" id="252529"/>
    <lineage>
        <taxon>Eukaryota</taxon>
        <taxon>Viridiplantae</taxon>
        <taxon>Streptophyta</taxon>
        <taxon>Embryophyta</taxon>
        <taxon>Tracheophyta</taxon>
        <taxon>Spermatophyta</taxon>
        <taxon>Magnoliopsida</taxon>
        <taxon>eudicotyledons</taxon>
        <taxon>Gunneridae</taxon>
        <taxon>Pentapetalae</taxon>
        <taxon>rosids</taxon>
        <taxon>fabids</taxon>
        <taxon>Cucurbitales</taxon>
        <taxon>Cucurbitaceae</taxon>
        <taxon>Benincaseae</taxon>
        <taxon>Citrullus</taxon>
    </lineage>
</organism>
<proteinExistence type="predicted"/>
<gene>
    <name evidence="2" type="ORF">CITCOLO1_LOCUS6335</name>
</gene>
<keyword evidence="3" id="KW-1185">Reference proteome</keyword>
<evidence type="ECO:0000256" key="1">
    <source>
        <dbReference type="SAM" id="MobiDB-lite"/>
    </source>
</evidence>
<reference evidence="2 3" key="1">
    <citation type="submission" date="2024-03" db="EMBL/GenBank/DDBJ databases">
        <authorList>
            <person name="Gkanogiannis A."/>
            <person name="Becerra Lopez-Lavalle L."/>
        </authorList>
    </citation>
    <scope>NUCLEOTIDE SEQUENCE [LARGE SCALE GENOMIC DNA]</scope>
</reference>
<evidence type="ECO:0000313" key="3">
    <source>
        <dbReference type="Proteomes" id="UP001642487"/>
    </source>
</evidence>
<evidence type="ECO:0000313" key="2">
    <source>
        <dbReference type="EMBL" id="CAK9314575.1"/>
    </source>
</evidence>
<accession>A0ABP0Y4D5</accession>